<accession>A0ACB8SQP7</accession>
<reference evidence="1" key="2">
    <citation type="journal article" date="2022" name="New Phytol.">
        <title>Evolutionary transition to the ectomycorrhizal habit in the genomes of a hyperdiverse lineage of mushroom-forming fungi.</title>
        <authorList>
            <person name="Looney B."/>
            <person name="Miyauchi S."/>
            <person name="Morin E."/>
            <person name="Drula E."/>
            <person name="Courty P.E."/>
            <person name="Kohler A."/>
            <person name="Kuo A."/>
            <person name="LaButti K."/>
            <person name="Pangilinan J."/>
            <person name="Lipzen A."/>
            <person name="Riley R."/>
            <person name="Andreopoulos W."/>
            <person name="He G."/>
            <person name="Johnson J."/>
            <person name="Nolan M."/>
            <person name="Tritt A."/>
            <person name="Barry K.W."/>
            <person name="Grigoriev I.V."/>
            <person name="Nagy L.G."/>
            <person name="Hibbett D."/>
            <person name="Henrissat B."/>
            <person name="Matheny P.B."/>
            <person name="Labbe J."/>
            <person name="Martin F.M."/>
        </authorList>
    </citation>
    <scope>NUCLEOTIDE SEQUENCE</scope>
    <source>
        <strain evidence="1">HHB10654</strain>
    </source>
</reference>
<evidence type="ECO:0000313" key="1">
    <source>
        <dbReference type="EMBL" id="KAI0058163.1"/>
    </source>
</evidence>
<keyword evidence="2" id="KW-1185">Reference proteome</keyword>
<proteinExistence type="predicted"/>
<comment type="caution">
    <text evidence="1">The sequence shown here is derived from an EMBL/GenBank/DDBJ whole genome shotgun (WGS) entry which is preliminary data.</text>
</comment>
<gene>
    <name evidence="1" type="ORF">BV25DRAFT_1296558</name>
</gene>
<name>A0ACB8SQP7_9AGAM</name>
<sequence>MTAATPKLFQPIAIGDITLDHRVVMALLTRNRASKDHVLGLMNQEYYEQRVDTPGTLIISEGAFISPQSGGFPYVPGIWNETQIAAWKKIVDMIHSKGSYIYLQLWDVGAAATPDVLREEGGFPYVGAGDVLFPGYDVRPRPLTVDEIRERVGFYATAARNAVHKAGFDGVEIHNANGYLLDQFLQSNTNNRTDAYGGSIENRIRFSLEVVDAVVGAVGASKTAIRLSPWSRFQGMRMDDPIPTFSALVTRIRDTHPALAYLHVVEPRIDGVVTREVEHGEQIDFLREIWAPRPFIAAGGFTRASGLEVAERTGDLIAYGRLFISNPDLVRRLREDIPLNKGNRATYYGGGTSVGYTDYPFATKPLKHELSEAPLAS</sequence>
<dbReference type="Proteomes" id="UP000814140">
    <property type="component" value="Unassembled WGS sequence"/>
</dbReference>
<protein>
    <submittedName>
        <fullName evidence="1">FMN-linked oxidoreductase</fullName>
    </submittedName>
</protein>
<evidence type="ECO:0000313" key="2">
    <source>
        <dbReference type="Proteomes" id="UP000814140"/>
    </source>
</evidence>
<organism evidence="1 2">
    <name type="scientific">Artomyces pyxidatus</name>
    <dbReference type="NCBI Taxonomy" id="48021"/>
    <lineage>
        <taxon>Eukaryota</taxon>
        <taxon>Fungi</taxon>
        <taxon>Dikarya</taxon>
        <taxon>Basidiomycota</taxon>
        <taxon>Agaricomycotina</taxon>
        <taxon>Agaricomycetes</taxon>
        <taxon>Russulales</taxon>
        <taxon>Auriscalpiaceae</taxon>
        <taxon>Artomyces</taxon>
    </lineage>
</organism>
<reference evidence="1" key="1">
    <citation type="submission" date="2021-03" db="EMBL/GenBank/DDBJ databases">
        <authorList>
            <consortium name="DOE Joint Genome Institute"/>
            <person name="Ahrendt S."/>
            <person name="Looney B.P."/>
            <person name="Miyauchi S."/>
            <person name="Morin E."/>
            <person name="Drula E."/>
            <person name="Courty P.E."/>
            <person name="Chicoki N."/>
            <person name="Fauchery L."/>
            <person name="Kohler A."/>
            <person name="Kuo A."/>
            <person name="Labutti K."/>
            <person name="Pangilinan J."/>
            <person name="Lipzen A."/>
            <person name="Riley R."/>
            <person name="Andreopoulos W."/>
            <person name="He G."/>
            <person name="Johnson J."/>
            <person name="Barry K.W."/>
            <person name="Grigoriev I.V."/>
            <person name="Nagy L."/>
            <person name="Hibbett D."/>
            <person name="Henrissat B."/>
            <person name="Matheny P.B."/>
            <person name="Labbe J."/>
            <person name="Martin F."/>
        </authorList>
    </citation>
    <scope>NUCLEOTIDE SEQUENCE</scope>
    <source>
        <strain evidence="1">HHB10654</strain>
    </source>
</reference>
<dbReference type="EMBL" id="MU277238">
    <property type="protein sequence ID" value="KAI0058163.1"/>
    <property type="molecule type" value="Genomic_DNA"/>
</dbReference>